<evidence type="ECO:0000313" key="7">
    <source>
        <dbReference type="EMBL" id="KAK4545307.1"/>
    </source>
</evidence>
<protein>
    <recommendedName>
        <fullName evidence="6">RanBP2-type domain-containing protein</fullName>
    </recommendedName>
</protein>
<keyword evidence="1" id="KW-0479">Metal-binding</keyword>
<dbReference type="Proteomes" id="UP001324427">
    <property type="component" value="Unassembled WGS sequence"/>
</dbReference>
<evidence type="ECO:0000256" key="3">
    <source>
        <dbReference type="ARBA" id="ARBA00022833"/>
    </source>
</evidence>
<dbReference type="GO" id="GO:0008270">
    <property type="term" value="F:zinc ion binding"/>
    <property type="evidence" value="ECO:0007669"/>
    <property type="project" value="UniProtKB-KW"/>
</dbReference>
<dbReference type="InterPro" id="IPR036443">
    <property type="entry name" value="Znf_RanBP2_sf"/>
</dbReference>
<accession>A0AAV9JLD3</accession>
<dbReference type="EMBL" id="JAVFHQ010000020">
    <property type="protein sequence ID" value="KAK4545307.1"/>
    <property type="molecule type" value="Genomic_DNA"/>
</dbReference>
<evidence type="ECO:0000256" key="1">
    <source>
        <dbReference type="ARBA" id="ARBA00022723"/>
    </source>
</evidence>
<keyword evidence="3" id="KW-0862">Zinc</keyword>
<feature type="domain" description="RanBP2-type" evidence="6">
    <location>
        <begin position="32"/>
        <end position="63"/>
    </location>
</feature>
<dbReference type="Gene3D" id="4.10.1060.10">
    <property type="entry name" value="Zinc finger, RanBP2-type"/>
    <property type="match status" value="1"/>
</dbReference>
<gene>
    <name evidence="7" type="ORF">LTR36_003487</name>
</gene>
<keyword evidence="8" id="KW-1185">Reference proteome</keyword>
<dbReference type="InterPro" id="IPR001876">
    <property type="entry name" value="Znf_RanBP2"/>
</dbReference>
<reference evidence="7 8" key="1">
    <citation type="submission" date="2021-11" db="EMBL/GenBank/DDBJ databases">
        <title>Black yeast isolated from Biological Soil Crust.</title>
        <authorList>
            <person name="Kurbessoian T."/>
        </authorList>
    </citation>
    <scope>NUCLEOTIDE SEQUENCE [LARGE SCALE GENOMIC DNA]</scope>
    <source>
        <strain evidence="7 8">CCFEE 5522</strain>
    </source>
</reference>
<evidence type="ECO:0000313" key="8">
    <source>
        <dbReference type="Proteomes" id="UP001324427"/>
    </source>
</evidence>
<evidence type="ECO:0000256" key="4">
    <source>
        <dbReference type="PROSITE-ProRule" id="PRU00322"/>
    </source>
</evidence>
<sequence>MTMRGQSLPNAEESYMGDFEKDAYGGPMDLMRAEDWVCGVPDCGHYNFAKHTLCVRCISARDNAAPGGETDKGSFPPAPGGETDKGSFPPMGAPAQHSDDPEGDSISGEVKAKKMTKTQARNARRCDQYRLKRLQTLGLLSADADFAALRRWEDANKYSGGPSVLGWRDRAAEYGLPEFEAVFCGLYQNTVGEAGMLPRYSFNPERKAKEDVALPVIGALPLRPLKRQRDEEPGDGPDKR</sequence>
<evidence type="ECO:0000256" key="5">
    <source>
        <dbReference type="SAM" id="MobiDB-lite"/>
    </source>
</evidence>
<name>A0AAV9JLD3_9PEZI</name>
<feature type="region of interest" description="Disordered" evidence="5">
    <location>
        <begin position="66"/>
        <end position="106"/>
    </location>
</feature>
<organism evidence="7 8">
    <name type="scientific">Oleoguttula mirabilis</name>
    <dbReference type="NCBI Taxonomy" id="1507867"/>
    <lineage>
        <taxon>Eukaryota</taxon>
        <taxon>Fungi</taxon>
        <taxon>Dikarya</taxon>
        <taxon>Ascomycota</taxon>
        <taxon>Pezizomycotina</taxon>
        <taxon>Dothideomycetes</taxon>
        <taxon>Dothideomycetidae</taxon>
        <taxon>Mycosphaerellales</taxon>
        <taxon>Teratosphaeriaceae</taxon>
        <taxon>Oleoguttula</taxon>
    </lineage>
</organism>
<comment type="caution">
    <text evidence="7">The sequence shown here is derived from an EMBL/GenBank/DDBJ whole genome shotgun (WGS) entry which is preliminary data.</text>
</comment>
<proteinExistence type="predicted"/>
<keyword evidence="2 4" id="KW-0863">Zinc-finger</keyword>
<evidence type="ECO:0000259" key="6">
    <source>
        <dbReference type="PROSITE" id="PS50199"/>
    </source>
</evidence>
<dbReference type="PROSITE" id="PS01358">
    <property type="entry name" value="ZF_RANBP2_1"/>
    <property type="match status" value="1"/>
</dbReference>
<evidence type="ECO:0000256" key="2">
    <source>
        <dbReference type="ARBA" id="ARBA00022771"/>
    </source>
</evidence>
<dbReference type="SUPFAM" id="SSF90209">
    <property type="entry name" value="Ran binding protein zinc finger-like"/>
    <property type="match status" value="1"/>
</dbReference>
<dbReference type="PROSITE" id="PS50199">
    <property type="entry name" value="ZF_RANBP2_2"/>
    <property type="match status" value="1"/>
</dbReference>
<dbReference type="AlphaFoldDB" id="A0AAV9JLD3"/>